<keyword evidence="1" id="KW-0812">Transmembrane</keyword>
<evidence type="ECO:0000256" key="1">
    <source>
        <dbReference type="SAM" id="Phobius"/>
    </source>
</evidence>
<dbReference type="EMBL" id="WMJZ01000007">
    <property type="protein sequence ID" value="MTH46008.1"/>
    <property type="molecule type" value="Genomic_DNA"/>
</dbReference>
<dbReference type="AlphaFoldDB" id="A0A6L6IJX5"/>
<evidence type="ECO:0000313" key="2">
    <source>
        <dbReference type="EMBL" id="MTH46008.1"/>
    </source>
</evidence>
<dbReference type="RefSeq" id="WP_155107651.1">
    <property type="nucleotide sequence ID" value="NZ_WMJZ01000007.1"/>
</dbReference>
<feature type="transmembrane region" description="Helical" evidence="1">
    <location>
        <begin position="32"/>
        <end position="51"/>
    </location>
</feature>
<keyword evidence="1" id="KW-0472">Membrane</keyword>
<keyword evidence="1" id="KW-1133">Transmembrane helix</keyword>
<proteinExistence type="predicted"/>
<keyword evidence="3" id="KW-1185">Reference proteome</keyword>
<sequence length="84" mass="9230">MNELLHMADVSDIALRFFIDGNGNHYSSECGAFLRILATIFIISPLMLNAWRYKAVSHSGPEQGAGRNEGTLSAWLLITSPTYG</sequence>
<organism evidence="2 3">
    <name type="scientific">Intestinirhabdus alba</name>
    <dbReference type="NCBI Taxonomy" id="2899544"/>
    <lineage>
        <taxon>Bacteria</taxon>
        <taxon>Pseudomonadati</taxon>
        <taxon>Pseudomonadota</taxon>
        <taxon>Gammaproteobacteria</taxon>
        <taxon>Enterobacterales</taxon>
        <taxon>Enterobacteriaceae</taxon>
        <taxon>Intestinirhabdus</taxon>
    </lineage>
</organism>
<name>A0A6L6IJX5_9ENTR</name>
<protein>
    <submittedName>
        <fullName evidence="2">Uncharacterized protein</fullName>
    </submittedName>
</protein>
<dbReference type="Proteomes" id="UP000477739">
    <property type="component" value="Unassembled WGS sequence"/>
</dbReference>
<evidence type="ECO:0000313" key="3">
    <source>
        <dbReference type="Proteomes" id="UP000477739"/>
    </source>
</evidence>
<accession>A0A6L6IJX5</accession>
<gene>
    <name evidence="2" type="ORF">GJV78_07005</name>
</gene>
<comment type="caution">
    <text evidence="2">The sequence shown here is derived from an EMBL/GenBank/DDBJ whole genome shotgun (WGS) entry which is preliminary data.</text>
</comment>
<reference evidence="2 3" key="1">
    <citation type="submission" date="2019-11" db="EMBL/GenBank/DDBJ databases">
        <title>Escherichia alba sp. nov. isolated from the gut of plastic-eating superworms Zophobas atratus.</title>
        <authorList>
            <person name="Yang Y."/>
        </authorList>
    </citation>
    <scope>NUCLEOTIDE SEQUENCE [LARGE SCALE GENOMIC DNA]</scope>
    <source>
        <strain evidence="3">BIT-B35</strain>
    </source>
</reference>